<feature type="region of interest" description="Disordered" evidence="2">
    <location>
        <begin position="617"/>
        <end position="638"/>
    </location>
</feature>
<organism evidence="3 4">
    <name type="scientific">Puccinia striiformis</name>
    <dbReference type="NCBI Taxonomy" id="27350"/>
    <lineage>
        <taxon>Eukaryota</taxon>
        <taxon>Fungi</taxon>
        <taxon>Dikarya</taxon>
        <taxon>Basidiomycota</taxon>
        <taxon>Pucciniomycotina</taxon>
        <taxon>Pucciniomycetes</taxon>
        <taxon>Pucciniales</taxon>
        <taxon>Pucciniaceae</taxon>
        <taxon>Puccinia</taxon>
    </lineage>
</organism>
<evidence type="ECO:0000256" key="2">
    <source>
        <dbReference type="SAM" id="MobiDB-lite"/>
    </source>
</evidence>
<dbReference type="GO" id="GO:1990023">
    <property type="term" value="C:mitotic spindle midzone"/>
    <property type="evidence" value="ECO:0007669"/>
    <property type="project" value="TreeGrafter"/>
</dbReference>
<evidence type="ECO:0000313" key="4">
    <source>
        <dbReference type="Proteomes" id="UP000239156"/>
    </source>
</evidence>
<feature type="compositionally biased region" description="Basic and acidic residues" evidence="2">
    <location>
        <begin position="772"/>
        <end position="783"/>
    </location>
</feature>
<dbReference type="GO" id="GO:0005737">
    <property type="term" value="C:cytoplasm"/>
    <property type="evidence" value="ECO:0007669"/>
    <property type="project" value="TreeGrafter"/>
</dbReference>
<proteinExistence type="predicted"/>
<feature type="non-terminal residue" evidence="3">
    <location>
        <position position="867"/>
    </location>
</feature>
<feature type="coiled-coil region" evidence="1">
    <location>
        <begin position="155"/>
        <end position="182"/>
    </location>
</feature>
<comment type="caution">
    <text evidence="3">The sequence shown here is derived from an EMBL/GenBank/DDBJ whole genome shotgun (WGS) entry which is preliminary data.</text>
</comment>
<sequence length="867" mass="97641">MSSSQESDQPLVHLSRTLAHHQTHLLQTIYFLGHSDPAQVCGQQDSRLHLGILDTIETRLERLKTINDIIDQIKNLRIRLGELDLDSDLHVDQEALVPKLDRINSVADLNSAKFEREIQVENLLKKLESFGDVLDDSASRNIGPLFGANLSSEYINKLKKQIESSELEVKRREERLVEHINEIFNLWGHLGISPSKPSSKPDEDHSEIDPIVLQHLGFTDVAVTVNGDIKPIGNCLSIKMVPTSSNLIRVHNRQIWLDNERVKREGLIQDWYDELCILWTRLGIPESEQEEFVESWRGLSEECLDGYRSELDRMITAKKEHMILWDQLFTPELERNQTSIFSSGTPQKLPHSDLNDKKIILNLLNKYFNLLQEAHELEMAEKDPNRFTKVKGQREKIRKRVSKEKPKLENELKKIIPEWENERGRPFMINGSRFLEDLVIRLDQEAASKSQATGRSKSSIPPAQSIKRQQTGNTSRPGSPVKRTKTGETTRSKPSVNVIRGSSNPFGTATPKPSSAINTTRQISSRLTNQMTGSTSTSVYKLRSQNNLNRPIQYQPTGSSSISSVYHNNPVTPTPITRPPSLTSTIEPHHQPLPSSSRPSLDQSLLQILIVPDSSRDVHQINGKPAGTGLGIPTTDKRIMPAPPIKKGIFRPRPSSILPSTNHTLLLKLRAVSQSSASASEASAGLTSPITSFVDLNLDHLRPPNLVPLSTAQNDDLTQNHPLGPELATEMSFLGLSLVTWQTLLIIGFPLIYGSLSRIRSVLLFIRNPYKKKDPSSNEEKLSHTRNSHHQVLPPPPPRRYLRPQSFVLGLSLIILLTRYVKDNPAQTNPFKLTNLLLNVPSTTLTSSMERYYRLKGIDQLPMSKKD</sequence>
<feature type="compositionally biased region" description="Polar residues" evidence="2">
    <location>
        <begin position="447"/>
        <end position="477"/>
    </location>
</feature>
<feature type="region of interest" description="Disordered" evidence="2">
    <location>
        <begin position="576"/>
        <end position="599"/>
    </location>
</feature>
<dbReference type="EMBL" id="PKSL01000090">
    <property type="protein sequence ID" value="POW06108.1"/>
    <property type="molecule type" value="Genomic_DNA"/>
</dbReference>
<reference evidence="3" key="1">
    <citation type="submission" date="2017-12" db="EMBL/GenBank/DDBJ databases">
        <title>Gene loss provides genomic basis for host adaptation in cereal stripe rust fungi.</title>
        <authorList>
            <person name="Xia C."/>
        </authorList>
    </citation>
    <scope>NUCLEOTIDE SEQUENCE [LARGE SCALE GENOMIC DNA]</scope>
    <source>
        <strain evidence="3">93-210</strain>
    </source>
</reference>
<evidence type="ECO:0000256" key="1">
    <source>
        <dbReference type="SAM" id="Coils"/>
    </source>
</evidence>
<evidence type="ECO:0000313" key="3">
    <source>
        <dbReference type="EMBL" id="POW06108.1"/>
    </source>
</evidence>
<dbReference type="Proteomes" id="UP000239156">
    <property type="component" value="Unassembled WGS sequence"/>
</dbReference>
<dbReference type="GO" id="GO:0051256">
    <property type="term" value="P:mitotic spindle midzone assembly"/>
    <property type="evidence" value="ECO:0007669"/>
    <property type="project" value="TreeGrafter"/>
</dbReference>
<name>A0A2S4V9D9_9BASI</name>
<dbReference type="VEuPathDB" id="FungiDB:PSTT_09242"/>
<feature type="region of interest" description="Disordered" evidence="2">
    <location>
        <begin position="772"/>
        <end position="799"/>
    </location>
</feature>
<dbReference type="Pfam" id="PF03999">
    <property type="entry name" value="MAP65_ASE1"/>
    <property type="match status" value="3"/>
</dbReference>
<feature type="compositionally biased region" description="Basic residues" evidence="2">
    <location>
        <begin position="388"/>
        <end position="402"/>
    </location>
</feature>
<feature type="region of interest" description="Disordered" evidence="2">
    <location>
        <begin position="446"/>
        <end position="518"/>
    </location>
</feature>
<keyword evidence="4" id="KW-1185">Reference proteome</keyword>
<gene>
    <name evidence="3" type="ORF">PSTT_09242</name>
</gene>
<dbReference type="InterPro" id="IPR007145">
    <property type="entry name" value="MAP65_Ase1_PRC1"/>
</dbReference>
<dbReference type="GO" id="GO:0008017">
    <property type="term" value="F:microtubule binding"/>
    <property type="evidence" value="ECO:0007669"/>
    <property type="project" value="InterPro"/>
</dbReference>
<dbReference type="VEuPathDB" id="FungiDB:PSHT_15128"/>
<dbReference type="Gene3D" id="1.20.58.1520">
    <property type="match status" value="1"/>
</dbReference>
<protein>
    <submittedName>
        <fullName evidence="3">Uncharacterized protein</fullName>
    </submittedName>
</protein>
<accession>A0A2S4V9D9</accession>
<dbReference type="PANTHER" id="PTHR19321:SF41">
    <property type="entry name" value="FASCETTO-RELATED"/>
    <property type="match status" value="1"/>
</dbReference>
<dbReference type="VEuPathDB" id="FungiDB:PSHT_15129"/>
<dbReference type="AlphaFoldDB" id="A0A2S4V9D9"/>
<dbReference type="PANTHER" id="PTHR19321">
    <property type="entry name" value="PROTEIN REGULATOR OF CYTOKINESIS 1 PRC1-RELATED"/>
    <property type="match status" value="1"/>
</dbReference>
<keyword evidence="1" id="KW-0175">Coiled coil</keyword>
<feature type="region of interest" description="Disordered" evidence="2">
    <location>
        <begin position="387"/>
        <end position="407"/>
    </location>
</feature>
<feature type="compositionally biased region" description="Polar residues" evidence="2">
    <location>
        <begin position="492"/>
        <end position="518"/>
    </location>
</feature>